<evidence type="ECO:0000313" key="1">
    <source>
        <dbReference type="EMBL" id="KAL0631700.1"/>
    </source>
</evidence>
<keyword evidence="2" id="KW-1185">Reference proteome</keyword>
<protein>
    <submittedName>
        <fullName evidence="1">Uncharacterized protein</fullName>
    </submittedName>
</protein>
<sequence length="196" mass="20838">MYFTNPYALQSPPPKPPARQPISITLSRVVVQFAAAGVVTAKANARIAAIKAEIARGNATTDTVTRGKATIAAIEAGITKLNATMDALEARVCVRIKKLATKIIAVRAITAGLGCAGLHCAGTGGVGREAEVPTTTESTASSTSSDFTTFAPHTLVARRSARHLFTDDVLETWRLEFPASIYKVNERTRGGFRIRK</sequence>
<dbReference type="Proteomes" id="UP001447188">
    <property type="component" value="Unassembled WGS sequence"/>
</dbReference>
<evidence type="ECO:0000313" key="2">
    <source>
        <dbReference type="Proteomes" id="UP001447188"/>
    </source>
</evidence>
<gene>
    <name evidence="1" type="ORF">Q9L58_009444</name>
</gene>
<organism evidence="1 2">
    <name type="scientific">Discina gigas</name>
    <dbReference type="NCBI Taxonomy" id="1032678"/>
    <lineage>
        <taxon>Eukaryota</taxon>
        <taxon>Fungi</taxon>
        <taxon>Dikarya</taxon>
        <taxon>Ascomycota</taxon>
        <taxon>Pezizomycotina</taxon>
        <taxon>Pezizomycetes</taxon>
        <taxon>Pezizales</taxon>
        <taxon>Discinaceae</taxon>
        <taxon>Discina</taxon>
    </lineage>
</organism>
<comment type="caution">
    <text evidence="1">The sequence shown here is derived from an EMBL/GenBank/DDBJ whole genome shotgun (WGS) entry which is preliminary data.</text>
</comment>
<proteinExistence type="predicted"/>
<dbReference type="EMBL" id="JBBBZM010000220">
    <property type="protein sequence ID" value="KAL0631700.1"/>
    <property type="molecule type" value="Genomic_DNA"/>
</dbReference>
<reference evidence="1 2" key="1">
    <citation type="submission" date="2024-02" db="EMBL/GenBank/DDBJ databases">
        <title>Discinaceae phylogenomics.</title>
        <authorList>
            <person name="Dirks A.C."/>
            <person name="James T.Y."/>
        </authorList>
    </citation>
    <scope>NUCLEOTIDE SEQUENCE [LARGE SCALE GENOMIC DNA]</scope>
    <source>
        <strain evidence="1 2">ACD0624</strain>
    </source>
</reference>
<accession>A0ABR3G701</accession>
<name>A0ABR3G701_9PEZI</name>